<dbReference type="Proteomes" id="UP000237749">
    <property type="component" value="Unassembled WGS sequence"/>
</dbReference>
<feature type="transmembrane region" description="Helical" evidence="1">
    <location>
        <begin position="55"/>
        <end position="76"/>
    </location>
</feature>
<accession>A0A2S6HSP6</accession>
<keyword evidence="3" id="KW-1185">Reference proteome</keyword>
<dbReference type="InterPro" id="IPR045765">
    <property type="entry name" value="DUF6133"/>
</dbReference>
<comment type="caution">
    <text evidence="2">The sequence shown here is derived from an EMBL/GenBank/DDBJ whole genome shotgun (WGS) entry which is preliminary data.</text>
</comment>
<dbReference type="EMBL" id="PTJA01000006">
    <property type="protein sequence ID" value="PPK80705.1"/>
    <property type="molecule type" value="Genomic_DNA"/>
</dbReference>
<keyword evidence="1" id="KW-0472">Membrane</keyword>
<evidence type="ECO:0008006" key="4">
    <source>
        <dbReference type="Google" id="ProtNLM"/>
    </source>
</evidence>
<dbReference type="Pfam" id="PF19629">
    <property type="entry name" value="DUF6133"/>
    <property type="match status" value="1"/>
</dbReference>
<gene>
    <name evidence="2" type="ORF">BXY41_106296</name>
</gene>
<evidence type="ECO:0000313" key="3">
    <source>
        <dbReference type="Proteomes" id="UP000237749"/>
    </source>
</evidence>
<protein>
    <recommendedName>
        <fullName evidence="4">Flagellin-like protein</fullName>
    </recommendedName>
</protein>
<proteinExistence type="predicted"/>
<sequence>MRNLLNKVRYKMSGISATIESKLVSLFDKSKNTLTVSNAWKLLNSQRGEGFVDTAIKILISVVIGALVLSGLYALFGETVLPTLKERIVDMFNYGK</sequence>
<name>A0A2S6HSP6_9FIRM</name>
<keyword evidence="1" id="KW-1133">Transmembrane helix</keyword>
<dbReference type="RefSeq" id="WP_104437380.1">
    <property type="nucleotide sequence ID" value="NZ_PTJA01000006.1"/>
</dbReference>
<organism evidence="2 3">
    <name type="scientific">Lacrimispora xylanisolvens</name>
    <dbReference type="NCBI Taxonomy" id="384636"/>
    <lineage>
        <taxon>Bacteria</taxon>
        <taxon>Bacillati</taxon>
        <taxon>Bacillota</taxon>
        <taxon>Clostridia</taxon>
        <taxon>Lachnospirales</taxon>
        <taxon>Lachnospiraceae</taxon>
        <taxon>Lacrimispora</taxon>
    </lineage>
</organism>
<reference evidence="2 3" key="1">
    <citation type="submission" date="2018-02" db="EMBL/GenBank/DDBJ databases">
        <title>Genomic Encyclopedia of Archaeal and Bacterial Type Strains, Phase II (KMG-II): from individual species to whole genera.</title>
        <authorList>
            <person name="Goeker M."/>
        </authorList>
    </citation>
    <scope>NUCLEOTIDE SEQUENCE [LARGE SCALE GENOMIC DNA]</scope>
    <source>
        <strain evidence="2 3">DSM 3808</strain>
    </source>
</reference>
<evidence type="ECO:0000313" key="2">
    <source>
        <dbReference type="EMBL" id="PPK80705.1"/>
    </source>
</evidence>
<dbReference type="OrthoDB" id="1708240at2"/>
<dbReference type="AlphaFoldDB" id="A0A2S6HSP6"/>
<evidence type="ECO:0000256" key="1">
    <source>
        <dbReference type="SAM" id="Phobius"/>
    </source>
</evidence>
<keyword evidence="1" id="KW-0812">Transmembrane</keyword>